<feature type="domain" description="Pseudouridine synthase I TruA alpha/beta" evidence="7">
    <location>
        <begin position="156"/>
        <end position="258"/>
    </location>
</feature>
<dbReference type="InterPro" id="IPR020103">
    <property type="entry name" value="PsdUridine_synth_cat_dom_sf"/>
</dbReference>
<comment type="catalytic activity">
    <reaction evidence="4 5">
        <text>uridine(38/39/40) in tRNA = pseudouridine(38/39/40) in tRNA</text>
        <dbReference type="Rhea" id="RHEA:22376"/>
        <dbReference type="Rhea" id="RHEA-COMP:10085"/>
        <dbReference type="Rhea" id="RHEA-COMP:10087"/>
        <dbReference type="ChEBI" id="CHEBI:65314"/>
        <dbReference type="ChEBI" id="CHEBI:65315"/>
        <dbReference type="EC" id="5.4.99.12"/>
    </reaction>
</comment>
<comment type="function">
    <text evidence="4">Formation of pseudouridine at positions 38, 39 and 40 in the anticodon stem and loop of transfer RNAs.</text>
</comment>
<keyword evidence="2 4" id="KW-0819">tRNA processing</keyword>
<dbReference type="NCBIfam" id="TIGR00071">
    <property type="entry name" value="hisT_truA"/>
    <property type="match status" value="1"/>
</dbReference>
<dbReference type="CDD" id="cd02570">
    <property type="entry name" value="PseudoU_synth_EcTruA"/>
    <property type="match status" value="1"/>
</dbReference>
<feature type="compositionally biased region" description="Basic and acidic residues" evidence="6">
    <location>
        <begin position="314"/>
        <end position="327"/>
    </location>
</feature>
<feature type="compositionally biased region" description="Low complexity" evidence="6">
    <location>
        <begin position="328"/>
        <end position="345"/>
    </location>
</feature>
<evidence type="ECO:0000256" key="6">
    <source>
        <dbReference type="SAM" id="MobiDB-lite"/>
    </source>
</evidence>
<dbReference type="InterPro" id="IPR020097">
    <property type="entry name" value="PsdUridine_synth_TruA_a/b_dom"/>
</dbReference>
<keyword evidence="9" id="KW-1185">Reference proteome</keyword>
<feature type="domain" description="Pseudouridine synthase I TruA alpha/beta" evidence="7">
    <location>
        <begin position="19"/>
        <end position="116"/>
    </location>
</feature>
<dbReference type="PANTHER" id="PTHR11142">
    <property type="entry name" value="PSEUDOURIDYLATE SYNTHASE"/>
    <property type="match status" value="1"/>
</dbReference>
<dbReference type="InterPro" id="IPR020094">
    <property type="entry name" value="TruA/RsuA/RluB/E/F_N"/>
</dbReference>
<dbReference type="InterPro" id="IPR020095">
    <property type="entry name" value="PsdUridine_synth_TruA_C"/>
</dbReference>
<gene>
    <name evidence="4 8" type="primary">truA</name>
    <name evidence="8" type="ORF">QC821_16435</name>
</gene>
<dbReference type="SUPFAM" id="SSF55120">
    <property type="entry name" value="Pseudouridine synthase"/>
    <property type="match status" value="1"/>
</dbReference>
<dbReference type="Proteomes" id="UP001251374">
    <property type="component" value="Unassembled WGS sequence"/>
</dbReference>
<dbReference type="Gene3D" id="3.30.70.580">
    <property type="entry name" value="Pseudouridine synthase I, catalytic domain, N-terminal subdomain"/>
    <property type="match status" value="1"/>
</dbReference>
<feature type="active site" description="Nucleophile" evidence="4">
    <location>
        <position position="65"/>
    </location>
</feature>
<evidence type="ECO:0000256" key="3">
    <source>
        <dbReference type="ARBA" id="ARBA00023235"/>
    </source>
</evidence>
<accession>A0ABU1HJB4</accession>
<comment type="similarity">
    <text evidence="1 4 5">Belongs to the tRNA pseudouridine synthase TruA family.</text>
</comment>
<feature type="region of interest" description="Disordered" evidence="6">
    <location>
        <begin position="297"/>
        <end position="351"/>
    </location>
</feature>
<dbReference type="Gene3D" id="3.30.70.660">
    <property type="entry name" value="Pseudouridine synthase I, catalytic domain, C-terminal subdomain"/>
    <property type="match status" value="1"/>
</dbReference>
<evidence type="ECO:0000313" key="9">
    <source>
        <dbReference type="Proteomes" id="UP001251374"/>
    </source>
</evidence>
<comment type="caution">
    <text evidence="4">Lacks conserved residue(s) required for the propagation of feature annotation.</text>
</comment>
<evidence type="ECO:0000256" key="2">
    <source>
        <dbReference type="ARBA" id="ARBA00022694"/>
    </source>
</evidence>
<dbReference type="EC" id="5.4.99.12" evidence="4"/>
<protein>
    <recommendedName>
        <fullName evidence="4">tRNA pseudouridine synthase A</fullName>
        <ecNumber evidence="4">5.4.99.12</ecNumber>
    </recommendedName>
    <alternativeName>
        <fullName evidence="4">tRNA pseudouridine(38-40) synthase</fullName>
    </alternativeName>
    <alternativeName>
        <fullName evidence="4">tRNA pseudouridylate synthase I</fullName>
    </alternativeName>
    <alternativeName>
        <fullName evidence="4">tRNA-uridine isomerase I</fullName>
    </alternativeName>
</protein>
<dbReference type="Pfam" id="PF01416">
    <property type="entry name" value="PseudoU_synth_1"/>
    <property type="match status" value="2"/>
</dbReference>
<evidence type="ECO:0000259" key="7">
    <source>
        <dbReference type="Pfam" id="PF01416"/>
    </source>
</evidence>
<evidence type="ECO:0000256" key="4">
    <source>
        <dbReference type="HAMAP-Rule" id="MF_00171"/>
    </source>
</evidence>
<comment type="caution">
    <text evidence="8">The sequence shown here is derived from an EMBL/GenBank/DDBJ whole genome shotgun (WGS) entry which is preliminary data.</text>
</comment>
<reference evidence="8 9" key="1">
    <citation type="submission" date="2023-04" db="EMBL/GenBank/DDBJ databases">
        <title>A long-awaited taxogenomic arrangement of the family Halomonadaceae.</title>
        <authorList>
            <person name="De La Haba R."/>
            <person name="Chuvochina M."/>
            <person name="Wittouck S."/>
            <person name="Arahal D.R."/>
            <person name="Sanchez-Porro C."/>
            <person name="Hugenholtz P."/>
            <person name="Ventosa A."/>
        </authorList>
    </citation>
    <scope>NUCLEOTIDE SEQUENCE [LARGE SCALE GENOMIC DNA]</scope>
    <source>
        <strain evidence="8 9">DSM 26770</strain>
    </source>
</reference>
<organism evidence="8 9">
    <name type="scientific">Franzmannia qiaohouensis</name>
    <dbReference type="NCBI Taxonomy" id="1329370"/>
    <lineage>
        <taxon>Bacteria</taxon>
        <taxon>Pseudomonadati</taxon>
        <taxon>Pseudomonadota</taxon>
        <taxon>Gammaproteobacteria</taxon>
        <taxon>Oceanospirillales</taxon>
        <taxon>Halomonadaceae</taxon>
        <taxon>Franzmannia</taxon>
    </lineage>
</organism>
<sequence length="351" mass="39456">MPLFKRLDEKTRLTGRLAAAVEYDGSAYCGWQRLKHAPSVQYEVEQALARVAGHPVTVHCSGRTDSGVHATRQVIHFDPPVSRSQKAWVFGANANLPRDIAIRWLVPVADDFHARFLALARRYRYVILNQPSRPVLERANATWCRDPLDADAMHRAAQVLVGERDFSSFRAAGCQSKTAWRHLHFIEVHRHGPLVVVDVQANAFVHHMIRNIVGALVDVGRGEQDEEYIARLLTLRDRTQASATAPGCGLHFVDSIYDSQYTLPREPLGPNLLAFLGEWTGERELPDSPLVRYRRGRPLAEDEGHPSLPTYRQGQREAQQKAQREAQQKAQGDAQQQAQHRAASAPEEESP</sequence>
<dbReference type="RefSeq" id="WP_309723805.1">
    <property type="nucleotide sequence ID" value="NZ_JARWAM010000012.1"/>
</dbReference>
<evidence type="ECO:0000256" key="5">
    <source>
        <dbReference type="RuleBase" id="RU003792"/>
    </source>
</evidence>
<dbReference type="EMBL" id="JARWAM010000012">
    <property type="protein sequence ID" value="MDR5906869.1"/>
    <property type="molecule type" value="Genomic_DNA"/>
</dbReference>
<evidence type="ECO:0000256" key="1">
    <source>
        <dbReference type="ARBA" id="ARBA00009375"/>
    </source>
</evidence>
<proteinExistence type="inferred from homology"/>
<dbReference type="InterPro" id="IPR001406">
    <property type="entry name" value="PsdUridine_synth_TruA"/>
</dbReference>
<feature type="binding site" evidence="4">
    <location>
        <position position="123"/>
    </location>
    <ligand>
        <name>substrate</name>
    </ligand>
</feature>
<dbReference type="HAMAP" id="MF_00171">
    <property type="entry name" value="TruA"/>
    <property type="match status" value="1"/>
</dbReference>
<comment type="subunit">
    <text evidence="4">Homodimer.</text>
</comment>
<keyword evidence="3 4" id="KW-0413">Isomerase</keyword>
<dbReference type="PANTHER" id="PTHR11142:SF0">
    <property type="entry name" value="TRNA PSEUDOURIDINE SYNTHASE-LIKE 1"/>
    <property type="match status" value="1"/>
</dbReference>
<evidence type="ECO:0000313" key="8">
    <source>
        <dbReference type="EMBL" id="MDR5906869.1"/>
    </source>
</evidence>
<name>A0ABU1HJB4_9GAMM</name>
<dbReference type="GO" id="GO:0160147">
    <property type="term" value="F:tRNA pseudouridine(38-40) synthase activity"/>
    <property type="evidence" value="ECO:0007669"/>
    <property type="project" value="UniProtKB-EC"/>
</dbReference>